<dbReference type="SMART" id="SM00560">
    <property type="entry name" value="LamGL"/>
    <property type="match status" value="1"/>
</dbReference>
<gene>
    <name evidence="5" type="ORF">SH580_00660</name>
</gene>
<name>A0ABZ0RLB4_9BACT</name>
<proteinExistence type="predicted"/>
<evidence type="ECO:0000256" key="2">
    <source>
        <dbReference type="ARBA" id="ARBA00023157"/>
    </source>
</evidence>
<feature type="chain" id="PRO_5047431574" evidence="3">
    <location>
        <begin position="23"/>
        <end position="1006"/>
    </location>
</feature>
<evidence type="ECO:0000256" key="1">
    <source>
        <dbReference type="ARBA" id="ARBA00022729"/>
    </source>
</evidence>
<dbReference type="Pfam" id="PF13385">
    <property type="entry name" value="Laminin_G_3"/>
    <property type="match status" value="1"/>
</dbReference>
<accession>A0ABZ0RLB4</accession>
<dbReference type="InterPro" id="IPR006558">
    <property type="entry name" value="LamG-like"/>
</dbReference>
<feature type="domain" description="LamG-like jellyroll fold" evidence="4">
    <location>
        <begin position="226"/>
        <end position="365"/>
    </location>
</feature>
<keyword evidence="6" id="KW-1185">Reference proteome</keyword>
<dbReference type="RefSeq" id="WP_319833074.1">
    <property type="nucleotide sequence ID" value="NZ_CP138858.1"/>
</dbReference>
<dbReference type="Proteomes" id="UP001324993">
    <property type="component" value="Chromosome"/>
</dbReference>
<keyword evidence="1 3" id="KW-0732">Signal</keyword>
<evidence type="ECO:0000313" key="6">
    <source>
        <dbReference type="Proteomes" id="UP001324993"/>
    </source>
</evidence>
<dbReference type="EMBL" id="CP138858">
    <property type="protein sequence ID" value="WPJ96211.1"/>
    <property type="molecule type" value="Genomic_DNA"/>
</dbReference>
<organism evidence="5 6">
    <name type="scientific">Coraliomargarita algicola</name>
    <dbReference type="NCBI Taxonomy" id="3092156"/>
    <lineage>
        <taxon>Bacteria</taxon>
        <taxon>Pseudomonadati</taxon>
        <taxon>Verrucomicrobiota</taxon>
        <taxon>Opitutia</taxon>
        <taxon>Puniceicoccales</taxon>
        <taxon>Coraliomargaritaceae</taxon>
        <taxon>Coraliomargarita</taxon>
    </lineage>
</organism>
<evidence type="ECO:0000259" key="4">
    <source>
        <dbReference type="SMART" id="SM00560"/>
    </source>
</evidence>
<reference evidence="5 6" key="1">
    <citation type="submission" date="2023-11" db="EMBL/GenBank/DDBJ databases">
        <title>Coraliomargarita sp. nov., isolated from marine algae.</title>
        <authorList>
            <person name="Lee J.K."/>
            <person name="Baek J.H."/>
            <person name="Kim J.M."/>
            <person name="Choi D.G."/>
            <person name="Jeon C.O."/>
        </authorList>
    </citation>
    <scope>NUCLEOTIDE SEQUENCE [LARGE SCALE GENOMIC DNA]</scope>
    <source>
        <strain evidence="5 6">J2-16</strain>
    </source>
</reference>
<keyword evidence="2" id="KW-1015">Disulfide bond</keyword>
<dbReference type="SUPFAM" id="SSF49899">
    <property type="entry name" value="Concanavalin A-like lectins/glucanases"/>
    <property type="match status" value="1"/>
</dbReference>
<sequence length="1006" mass="111724">MIQSRLLLLIALSLSGSVVGEAVDLSDSASATLIGERDYSFGYWLNGMRKHASDHSADILCLESGYYGFSLDLADLTQARLGRYTESLSYEEALEAGASRLEQLAPVDFVIELESKGTVFRARSSWAGEASHRDARHLQDAWMWESGKVAQHYELHGLQFEDSHGRRLGVDGSLSLVAWPQTLSMTAEIAPSLIYADGWHEGVLGNGLCVVEKPWQVPHDPRLEASEMTVECWVKIPTSLASTSSGYLLAKNGHEGKAGHYSFKIRQGRVTASMNLGPGAEKRLAVEQRGKSFKENAWNHLAMTYDGQAMRFYMNGALQGTKPLVAERSFGDGALMLGQRADGNGGVTSAVFDQVRIWERALSARELKAHAEAPESLVHTDGINYNETFDTYGAAEVRIPVWSDVTVRLRLGEALLEEQVAGVWAIDEKRRFSLAAPQVSTADWPKEGLSIQVHADGEGAFPVEYDPSYNAYVAEVRREKRGWKGSEVANYDEFDLIVENSGQDGAAIPFLFYLRNPAQITGLCPILCDAEGVPTGLPVQLSKNWHYPKLGAYLRGYMLLPAKAGRTTYKLRIAYGFYGSLPSASHAQLSLVGYGGHGRWDQLAIGSWGETFCFDMDMSLVDVAITDVRMLMARKGKDGKKWGWTDAGWGGDWLSVNDDAGKKLYFSEMKTAYLAHGPCLSEVRYDGNYGSAREVGLEAKVQTLRTDDFARTFQTLRYTFDQKLSAEDGWLFKMGRSGKSVSPQIAYGNAGGLVREEAVPDHLRKGELYLDRVALEGAAPWWVGFPGGYLSEDRDWGTGSRAWIIRSYRASLGGKVYTQPTISMPVYQVDRAGRVNLDLLLTPPAGVTEFLPGDTIEMEIEWMTFHREADDYYGLNEAYRQHLVENPRSWKTIYREAKGNDLKVQVQGGTLLHSYPIIVQADADAVRVKIEGGIGYVPIRFEGLESATGYTLYQIVDGRKIALDQSMHGNDFWQTDYDVASNTYKITYNLPLDLKKTSDWLLQRDD</sequence>
<dbReference type="Gene3D" id="2.60.120.200">
    <property type="match status" value="1"/>
</dbReference>
<evidence type="ECO:0000256" key="3">
    <source>
        <dbReference type="SAM" id="SignalP"/>
    </source>
</evidence>
<dbReference type="InterPro" id="IPR013320">
    <property type="entry name" value="ConA-like_dom_sf"/>
</dbReference>
<evidence type="ECO:0000313" key="5">
    <source>
        <dbReference type="EMBL" id="WPJ96211.1"/>
    </source>
</evidence>
<protein>
    <submittedName>
        <fullName evidence="5">LamG domain-containing protein</fullName>
    </submittedName>
</protein>
<feature type="signal peptide" evidence="3">
    <location>
        <begin position="1"/>
        <end position="22"/>
    </location>
</feature>